<organism evidence="1 2">
    <name type="scientific">Podospora australis</name>
    <dbReference type="NCBI Taxonomy" id="1536484"/>
    <lineage>
        <taxon>Eukaryota</taxon>
        <taxon>Fungi</taxon>
        <taxon>Dikarya</taxon>
        <taxon>Ascomycota</taxon>
        <taxon>Pezizomycotina</taxon>
        <taxon>Sordariomycetes</taxon>
        <taxon>Sordariomycetidae</taxon>
        <taxon>Sordariales</taxon>
        <taxon>Podosporaceae</taxon>
        <taxon>Podospora</taxon>
    </lineage>
</organism>
<comment type="caution">
    <text evidence="1">The sequence shown here is derived from an EMBL/GenBank/DDBJ whole genome shotgun (WGS) entry which is preliminary data.</text>
</comment>
<keyword evidence="2" id="KW-1185">Reference proteome</keyword>
<gene>
    <name evidence="1" type="ORF">QBC35DRAFT_265915</name>
</gene>
<dbReference type="Proteomes" id="UP001302126">
    <property type="component" value="Unassembled WGS sequence"/>
</dbReference>
<protein>
    <submittedName>
        <fullName evidence="1">Uncharacterized protein</fullName>
    </submittedName>
</protein>
<dbReference type="EMBL" id="MU864420">
    <property type="protein sequence ID" value="KAK4186567.1"/>
    <property type="molecule type" value="Genomic_DNA"/>
</dbReference>
<proteinExistence type="predicted"/>
<reference evidence="1" key="1">
    <citation type="journal article" date="2023" name="Mol. Phylogenet. Evol.">
        <title>Genome-scale phylogeny and comparative genomics of the fungal order Sordariales.</title>
        <authorList>
            <person name="Hensen N."/>
            <person name="Bonometti L."/>
            <person name="Westerberg I."/>
            <person name="Brannstrom I.O."/>
            <person name="Guillou S."/>
            <person name="Cros-Aarteil S."/>
            <person name="Calhoun S."/>
            <person name="Haridas S."/>
            <person name="Kuo A."/>
            <person name="Mondo S."/>
            <person name="Pangilinan J."/>
            <person name="Riley R."/>
            <person name="LaButti K."/>
            <person name="Andreopoulos B."/>
            <person name="Lipzen A."/>
            <person name="Chen C."/>
            <person name="Yan M."/>
            <person name="Daum C."/>
            <person name="Ng V."/>
            <person name="Clum A."/>
            <person name="Steindorff A."/>
            <person name="Ohm R.A."/>
            <person name="Martin F."/>
            <person name="Silar P."/>
            <person name="Natvig D.O."/>
            <person name="Lalanne C."/>
            <person name="Gautier V."/>
            <person name="Ament-Velasquez S.L."/>
            <person name="Kruys A."/>
            <person name="Hutchinson M.I."/>
            <person name="Powell A.J."/>
            <person name="Barry K."/>
            <person name="Miller A.N."/>
            <person name="Grigoriev I.V."/>
            <person name="Debuchy R."/>
            <person name="Gladieux P."/>
            <person name="Hiltunen Thoren M."/>
            <person name="Johannesson H."/>
        </authorList>
    </citation>
    <scope>NUCLEOTIDE SEQUENCE</scope>
    <source>
        <strain evidence="1">PSN309</strain>
    </source>
</reference>
<accession>A0AAN6WUM4</accession>
<name>A0AAN6WUM4_9PEZI</name>
<dbReference type="AlphaFoldDB" id="A0AAN6WUM4"/>
<evidence type="ECO:0000313" key="2">
    <source>
        <dbReference type="Proteomes" id="UP001302126"/>
    </source>
</evidence>
<evidence type="ECO:0000313" key="1">
    <source>
        <dbReference type="EMBL" id="KAK4186567.1"/>
    </source>
</evidence>
<sequence length="257" mass="29087">MRKGRPKKQVDPAQLAIFPLYQLSTRPVPVAAPIKGFFFFWGLGIAHTPYCGVWHGRFGATNTAFYGIKRSQPSKPNQRKKMIGWYARLRGLIVSPLVRTSHVRFSVPHMRTSISRPCECCQRSWEQSAFMEPLTVPKSQLGVYDWGTSEPHPLFCQESRTLDLEVHANTYSTVDLDLPASLSNRYFDQKQLDSICPSSTGGKCPTPTNLMRCWNVENNPQNPTEVDRCCPSRRHGAYLQELAVPACLTGHLYRTCP</sequence>
<reference evidence="1" key="2">
    <citation type="submission" date="2023-05" db="EMBL/GenBank/DDBJ databases">
        <authorList>
            <consortium name="Lawrence Berkeley National Laboratory"/>
            <person name="Steindorff A."/>
            <person name="Hensen N."/>
            <person name="Bonometti L."/>
            <person name="Westerberg I."/>
            <person name="Brannstrom I.O."/>
            <person name="Guillou S."/>
            <person name="Cros-Aarteil S."/>
            <person name="Calhoun S."/>
            <person name="Haridas S."/>
            <person name="Kuo A."/>
            <person name="Mondo S."/>
            <person name="Pangilinan J."/>
            <person name="Riley R."/>
            <person name="Labutti K."/>
            <person name="Andreopoulos B."/>
            <person name="Lipzen A."/>
            <person name="Chen C."/>
            <person name="Yanf M."/>
            <person name="Daum C."/>
            <person name="Ng V."/>
            <person name="Clum A."/>
            <person name="Ohm R."/>
            <person name="Martin F."/>
            <person name="Silar P."/>
            <person name="Natvig D."/>
            <person name="Lalanne C."/>
            <person name="Gautier V."/>
            <person name="Ament-Velasquez S.L."/>
            <person name="Kruys A."/>
            <person name="Hutchinson M.I."/>
            <person name="Powell A.J."/>
            <person name="Barry K."/>
            <person name="Miller A.N."/>
            <person name="Grigoriev I.V."/>
            <person name="Debuchy R."/>
            <person name="Gladieux P."/>
            <person name="Thoren M.H."/>
            <person name="Johannesson H."/>
        </authorList>
    </citation>
    <scope>NUCLEOTIDE SEQUENCE</scope>
    <source>
        <strain evidence="1">PSN309</strain>
    </source>
</reference>